<keyword evidence="2" id="KW-1185">Reference proteome</keyword>
<reference evidence="1 2" key="1">
    <citation type="journal article" date="2014" name="BMC Genomics">
        <title>The genome of the intracellular bacterium of the coastal bivalve, Solemya velum: a blueprint for thriving in and out of symbiosis.</title>
        <authorList>
            <person name="Dmytrenko O."/>
            <person name="Russell S.L."/>
            <person name="Loo W.T."/>
            <person name="Fontanez K.M."/>
            <person name="Liao L."/>
            <person name="Roeselers G."/>
            <person name="Sharma R."/>
            <person name="Stewart F.J."/>
            <person name="Newton I.L."/>
            <person name="Woyke T."/>
            <person name="Wu D."/>
            <person name="Lang J.M."/>
            <person name="Eisen J.A."/>
            <person name="Cavanaugh C.M."/>
        </authorList>
    </citation>
    <scope>NUCLEOTIDE SEQUENCE [LARGE SCALE GENOMIC DNA]</scope>
    <source>
        <strain evidence="1 2">WH</strain>
    </source>
</reference>
<gene>
    <name evidence="1" type="ORF">JV46_09590</name>
</gene>
<protein>
    <submittedName>
        <fullName evidence="1">Uncharacterized protein</fullName>
    </submittedName>
</protein>
<sequence length="127" mass="14191">MDVNTVESNNIGVLTVLVTQFRRSRLPRLLEIKESVIHGNKISEEDIEFLNNVISDANHAIPTVNGVPELHSFCSHVTHLIQTITERALINEEKNFLPDLSNDQRTHSPIITPKKAARAVTLTPGYS</sequence>
<accession>A0A0B0H8V4</accession>
<comment type="caution">
    <text evidence="1">The sequence shown here is derived from an EMBL/GenBank/DDBJ whole genome shotgun (WGS) entry which is preliminary data.</text>
</comment>
<organism evidence="1 2">
    <name type="scientific">Solemya velum gill symbiont</name>
    <dbReference type="NCBI Taxonomy" id="2340"/>
    <lineage>
        <taxon>Bacteria</taxon>
        <taxon>Pseudomonadati</taxon>
        <taxon>Pseudomonadota</taxon>
        <taxon>Gammaproteobacteria</taxon>
        <taxon>sulfur-oxidizing symbionts</taxon>
    </lineage>
</organism>
<proteinExistence type="predicted"/>
<dbReference type="STRING" id="2340.JV46_09590"/>
<evidence type="ECO:0000313" key="1">
    <source>
        <dbReference type="EMBL" id="KHF25102.1"/>
    </source>
</evidence>
<dbReference type="AlphaFoldDB" id="A0A0B0H8V4"/>
<evidence type="ECO:0000313" key="2">
    <source>
        <dbReference type="Proteomes" id="UP000030856"/>
    </source>
</evidence>
<dbReference type="EMBL" id="JRAA01000002">
    <property type="protein sequence ID" value="KHF25102.1"/>
    <property type="molecule type" value="Genomic_DNA"/>
</dbReference>
<dbReference type="Proteomes" id="UP000030856">
    <property type="component" value="Unassembled WGS sequence"/>
</dbReference>
<name>A0A0B0H8V4_SOVGS</name>